<proteinExistence type="inferred from homology"/>
<dbReference type="PANTHER" id="PTHR43133">
    <property type="entry name" value="RNA POLYMERASE ECF-TYPE SIGMA FACTO"/>
    <property type="match status" value="1"/>
</dbReference>
<accession>A0A426DNK1</accession>
<dbReference type="InterPro" id="IPR000792">
    <property type="entry name" value="Tscrpt_reg_LuxR_C"/>
</dbReference>
<keyword evidence="4" id="KW-0238">DNA-binding</keyword>
<dbReference type="SUPFAM" id="SSF88946">
    <property type="entry name" value="Sigma2 domain of RNA polymerase sigma factors"/>
    <property type="match status" value="1"/>
</dbReference>
<dbReference type="EMBL" id="RHJS01000002">
    <property type="protein sequence ID" value="RRK34352.1"/>
    <property type="molecule type" value="Genomic_DNA"/>
</dbReference>
<dbReference type="InterPro" id="IPR007627">
    <property type="entry name" value="RNA_pol_sigma70_r2"/>
</dbReference>
<dbReference type="InterPro" id="IPR013249">
    <property type="entry name" value="RNA_pol_sigma70_r4_t2"/>
</dbReference>
<dbReference type="SUPFAM" id="SSF88659">
    <property type="entry name" value="Sigma3 and sigma4 domains of RNA polymerase sigma factors"/>
    <property type="match status" value="1"/>
</dbReference>
<evidence type="ECO:0000259" key="6">
    <source>
        <dbReference type="PROSITE" id="PS00622"/>
    </source>
</evidence>
<dbReference type="InterPro" id="IPR014284">
    <property type="entry name" value="RNA_pol_sigma-70_dom"/>
</dbReference>
<evidence type="ECO:0000256" key="4">
    <source>
        <dbReference type="ARBA" id="ARBA00023125"/>
    </source>
</evidence>
<dbReference type="GO" id="GO:0006352">
    <property type="term" value="P:DNA-templated transcription initiation"/>
    <property type="evidence" value="ECO:0007669"/>
    <property type="project" value="InterPro"/>
</dbReference>
<dbReference type="RefSeq" id="WP_125129491.1">
    <property type="nucleotide sequence ID" value="NZ_RHJS01000002.1"/>
</dbReference>
<keyword evidence="5" id="KW-0804">Transcription</keyword>
<keyword evidence="3" id="KW-0731">Sigma factor</keyword>
<dbReference type="Gene3D" id="1.10.10.10">
    <property type="entry name" value="Winged helix-like DNA-binding domain superfamily/Winged helix DNA-binding domain"/>
    <property type="match status" value="1"/>
</dbReference>
<evidence type="ECO:0000313" key="7">
    <source>
        <dbReference type="EMBL" id="RRK34352.1"/>
    </source>
</evidence>
<dbReference type="Gene3D" id="1.10.1740.10">
    <property type="match status" value="1"/>
</dbReference>
<organism evidence="7 8">
    <name type="scientific">Schaedlerella arabinosiphila</name>
    <dbReference type="NCBI Taxonomy" id="2044587"/>
    <lineage>
        <taxon>Bacteria</taxon>
        <taxon>Bacillati</taxon>
        <taxon>Bacillota</taxon>
        <taxon>Clostridia</taxon>
        <taxon>Lachnospirales</taxon>
        <taxon>Lachnospiraceae</taxon>
        <taxon>Schaedlerella</taxon>
    </lineage>
</organism>
<dbReference type="Pfam" id="PF04542">
    <property type="entry name" value="Sigma70_r2"/>
    <property type="match status" value="1"/>
</dbReference>
<dbReference type="GO" id="GO:0016987">
    <property type="term" value="F:sigma factor activity"/>
    <property type="evidence" value="ECO:0007669"/>
    <property type="project" value="UniProtKB-KW"/>
</dbReference>
<dbReference type="Pfam" id="PF08281">
    <property type="entry name" value="Sigma70_r4_2"/>
    <property type="match status" value="1"/>
</dbReference>
<keyword evidence="2" id="KW-0805">Transcription regulation</keyword>
<dbReference type="NCBIfam" id="TIGR02937">
    <property type="entry name" value="sigma70-ECF"/>
    <property type="match status" value="1"/>
</dbReference>
<dbReference type="InterPro" id="IPR013324">
    <property type="entry name" value="RNA_pol_sigma_r3/r4-like"/>
</dbReference>
<feature type="domain" description="HTH luxR-type" evidence="6">
    <location>
        <begin position="137"/>
        <end position="164"/>
    </location>
</feature>
<protein>
    <submittedName>
        <fullName evidence="7">RNA polymerase sigma factor</fullName>
    </submittedName>
</protein>
<sequence length="170" mass="19728">MYDYNDSSELVLIRKAQRGDVKAFSELYARIYRELYRFALYTMKHPQDAEDAVSETVIAAYENIHKLKKEESFRSWIFTILANRCRRKLKTVQKMEELPESLAAAEQDHAESCDVRKAFMKLDEEDRIIVACSVLEGYASAEIGRMLGMNPATVRSRKARAIDRLRRILA</sequence>
<evidence type="ECO:0000256" key="2">
    <source>
        <dbReference type="ARBA" id="ARBA00023015"/>
    </source>
</evidence>
<dbReference type="PANTHER" id="PTHR43133:SF8">
    <property type="entry name" value="RNA POLYMERASE SIGMA FACTOR HI_1459-RELATED"/>
    <property type="match status" value="1"/>
</dbReference>
<dbReference type="GO" id="GO:0003677">
    <property type="term" value="F:DNA binding"/>
    <property type="evidence" value="ECO:0007669"/>
    <property type="project" value="UniProtKB-KW"/>
</dbReference>
<name>A0A426DNK1_9FIRM</name>
<dbReference type="Proteomes" id="UP000274920">
    <property type="component" value="Unassembled WGS sequence"/>
</dbReference>
<dbReference type="AlphaFoldDB" id="A0A426DNK1"/>
<dbReference type="InterPro" id="IPR039425">
    <property type="entry name" value="RNA_pol_sigma-70-like"/>
</dbReference>
<evidence type="ECO:0000256" key="3">
    <source>
        <dbReference type="ARBA" id="ARBA00023082"/>
    </source>
</evidence>
<dbReference type="InterPro" id="IPR036388">
    <property type="entry name" value="WH-like_DNA-bd_sf"/>
</dbReference>
<dbReference type="PROSITE" id="PS00622">
    <property type="entry name" value="HTH_LUXR_1"/>
    <property type="match status" value="1"/>
</dbReference>
<comment type="similarity">
    <text evidence="1">Belongs to the sigma-70 factor family. ECF subfamily.</text>
</comment>
<comment type="caution">
    <text evidence="7">The sequence shown here is derived from an EMBL/GenBank/DDBJ whole genome shotgun (WGS) entry which is preliminary data.</text>
</comment>
<gene>
    <name evidence="7" type="ORF">EBB54_25725</name>
</gene>
<evidence type="ECO:0000256" key="1">
    <source>
        <dbReference type="ARBA" id="ARBA00010641"/>
    </source>
</evidence>
<evidence type="ECO:0000256" key="5">
    <source>
        <dbReference type="ARBA" id="ARBA00023163"/>
    </source>
</evidence>
<reference evidence="7" key="1">
    <citation type="submission" date="2018-10" db="EMBL/GenBank/DDBJ databases">
        <title>Schaedlerella arabinophila gen. nov. sp. nov., isolated from the mouse intestinal tract and comparative analysis with the genome of the closely related altered Schaedler flora strain ASF502.</title>
        <authorList>
            <person name="Miyake S."/>
            <person name="Soh M."/>
            <person name="Seedorf H."/>
        </authorList>
    </citation>
    <scope>NUCLEOTIDE SEQUENCE [LARGE SCALE GENOMIC DNA]</scope>
    <source>
        <strain evidence="7">DSM 106076</strain>
    </source>
</reference>
<dbReference type="InterPro" id="IPR013325">
    <property type="entry name" value="RNA_pol_sigma_r2"/>
</dbReference>
<evidence type="ECO:0000313" key="8">
    <source>
        <dbReference type="Proteomes" id="UP000274920"/>
    </source>
</evidence>
<keyword evidence="8" id="KW-1185">Reference proteome</keyword>